<gene>
    <name evidence="2" type="ORF">TGEB3V08_LOCUS8018</name>
</gene>
<protein>
    <submittedName>
        <fullName evidence="2">Uncharacterized protein</fullName>
    </submittedName>
</protein>
<dbReference type="AlphaFoldDB" id="A0A7R9K329"/>
<evidence type="ECO:0000256" key="1">
    <source>
        <dbReference type="SAM" id="MobiDB-lite"/>
    </source>
</evidence>
<feature type="compositionally biased region" description="Basic and acidic residues" evidence="1">
    <location>
        <begin position="1"/>
        <end position="22"/>
    </location>
</feature>
<proteinExistence type="predicted"/>
<dbReference type="EMBL" id="OE842857">
    <property type="protein sequence ID" value="CAD7601600.1"/>
    <property type="molecule type" value="Genomic_DNA"/>
</dbReference>
<name>A0A7R9K329_TIMGE</name>
<evidence type="ECO:0000313" key="2">
    <source>
        <dbReference type="EMBL" id="CAD7601600.1"/>
    </source>
</evidence>
<accession>A0A7R9K329</accession>
<feature type="compositionally biased region" description="Polar residues" evidence="1">
    <location>
        <begin position="24"/>
        <end position="34"/>
    </location>
</feature>
<organism evidence="2">
    <name type="scientific">Timema genevievae</name>
    <name type="common">Walking stick</name>
    <dbReference type="NCBI Taxonomy" id="629358"/>
    <lineage>
        <taxon>Eukaryota</taxon>
        <taxon>Metazoa</taxon>
        <taxon>Ecdysozoa</taxon>
        <taxon>Arthropoda</taxon>
        <taxon>Hexapoda</taxon>
        <taxon>Insecta</taxon>
        <taxon>Pterygota</taxon>
        <taxon>Neoptera</taxon>
        <taxon>Polyneoptera</taxon>
        <taxon>Phasmatodea</taxon>
        <taxon>Timematodea</taxon>
        <taxon>Timematoidea</taxon>
        <taxon>Timematidae</taxon>
        <taxon>Timema</taxon>
    </lineage>
</organism>
<reference evidence="2" key="1">
    <citation type="submission" date="2020-11" db="EMBL/GenBank/DDBJ databases">
        <authorList>
            <person name="Tran Van P."/>
        </authorList>
    </citation>
    <scope>NUCLEOTIDE SEQUENCE</scope>
</reference>
<feature type="region of interest" description="Disordered" evidence="1">
    <location>
        <begin position="1"/>
        <end position="34"/>
    </location>
</feature>
<sequence>MRQEQTSLDKNKPLKGGLREGEGESQQKITGQNFRQSQRCDGVGVVLYLVSTRTLGVLNLTMKLALRASFSQIEYASSVVLH</sequence>